<evidence type="ECO:0000313" key="11">
    <source>
        <dbReference type="EMBL" id="AMW34711.1"/>
    </source>
</evidence>
<evidence type="ECO:0000256" key="3">
    <source>
        <dbReference type="ARBA" id="ARBA00022694"/>
    </source>
</evidence>
<dbReference type="CDD" id="cd05398">
    <property type="entry name" value="NT_ClassII-CCAase"/>
    <property type="match status" value="1"/>
</dbReference>
<evidence type="ECO:0000256" key="4">
    <source>
        <dbReference type="ARBA" id="ARBA00022695"/>
    </source>
</evidence>
<dbReference type="OrthoDB" id="9805698at2"/>
<keyword evidence="4" id="KW-0548">Nucleotidyltransferase</keyword>
<dbReference type="AlphaFoldDB" id="A0A143DD80"/>
<sequence length="443" mass="49114">MTASAPEEPRRVWSRRERPPWGQLGPVPWLSWPETKAVVDALQAEGSTVRFVGGCVRDALLGVMPRDIDLATPDPPDTVIRLLEQAGLRCIPTGLQHGTVTARVGDHSFEITTLREDVETDGRHAVVKWSSCWMADAARRDFTINALSATPDGAVYDYFDGLEHLSHGRVVFVGRPMQRIAEDWLRILRFFRFYARFGRPPASAGALSACQALAPHLKELSAERIRDELIGILETPACTDVLLLMRGARVLEQILPEAVAFGRLRQLVFLETRGLVMDGVEPDPVRRLAAVLHTDPHTAMQVARRLRLSSHQMQRLSVLSDTTPCPDPDGGEPLLLPALFRLGRKTVVDMILLVWSSERDGEHRLCPRRSASWQRALDLALSLPVPSFPLKGRDLLANGYRSGPLLGQELARLQGEWLHSGCRLDRAALLSSLRPPSPDPEAG</sequence>
<feature type="domain" description="Poly A polymerase head" evidence="9">
    <location>
        <begin position="50"/>
        <end position="170"/>
    </location>
</feature>
<keyword evidence="3" id="KW-0819">tRNA processing</keyword>
<evidence type="ECO:0000259" key="9">
    <source>
        <dbReference type="Pfam" id="PF01743"/>
    </source>
</evidence>
<comment type="similarity">
    <text evidence="8">Belongs to the tRNA nucleotidyltransferase/poly(A) polymerase family.</text>
</comment>
<keyword evidence="8" id="KW-0694">RNA-binding</keyword>
<dbReference type="Gene3D" id="3.30.460.10">
    <property type="entry name" value="Beta Polymerase, domain 2"/>
    <property type="match status" value="1"/>
</dbReference>
<dbReference type="SUPFAM" id="SSF81891">
    <property type="entry name" value="Poly A polymerase C-terminal region-like"/>
    <property type="match status" value="1"/>
</dbReference>
<dbReference type="PANTHER" id="PTHR46173">
    <property type="entry name" value="CCA TRNA NUCLEOTIDYLTRANSFERASE 1, MITOCHONDRIAL"/>
    <property type="match status" value="1"/>
</dbReference>
<dbReference type="GO" id="GO:0016779">
    <property type="term" value="F:nucleotidyltransferase activity"/>
    <property type="evidence" value="ECO:0007669"/>
    <property type="project" value="UniProtKB-KW"/>
</dbReference>
<evidence type="ECO:0000256" key="6">
    <source>
        <dbReference type="ARBA" id="ARBA00022741"/>
    </source>
</evidence>
<dbReference type="Pfam" id="PF01743">
    <property type="entry name" value="PolyA_pol"/>
    <property type="match status" value="1"/>
</dbReference>
<dbReference type="GO" id="GO:0008033">
    <property type="term" value="P:tRNA processing"/>
    <property type="evidence" value="ECO:0007669"/>
    <property type="project" value="UniProtKB-KW"/>
</dbReference>
<comment type="cofactor">
    <cofactor evidence="1">
        <name>Mg(2+)</name>
        <dbReference type="ChEBI" id="CHEBI:18420"/>
    </cofactor>
</comment>
<dbReference type="InterPro" id="IPR002646">
    <property type="entry name" value="PolA_pol_head_dom"/>
</dbReference>
<reference evidence="11 12" key="1">
    <citation type="submission" date="2016-02" db="EMBL/GenBank/DDBJ databases">
        <title>Complete Genome of H5569, the type strain of the newly described species Haematospirillium jordaniae.</title>
        <authorList>
            <person name="Nicholson A.C."/>
            <person name="Humrighouse B.W."/>
            <person name="Loparov V."/>
            <person name="McQuiston J.R."/>
        </authorList>
    </citation>
    <scope>NUCLEOTIDE SEQUENCE [LARGE SCALE GENOMIC DNA]</scope>
    <source>
        <strain evidence="11 12">H5569</strain>
    </source>
</reference>
<gene>
    <name evidence="11" type="ORF">AY555_05420</name>
</gene>
<dbReference type="GO" id="GO:0046872">
    <property type="term" value="F:metal ion binding"/>
    <property type="evidence" value="ECO:0007669"/>
    <property type="project" value="UniProtKB-KW"/>
</dbReference>
<evidence type="ECO:0000256" key="8">
    <source>
        <dbReference type="RuleBase" id="RU003953"/>
    </source>
</evidence>
<evidence type="ECO:0008006" key="13">
    <source>
        <dbReference type="Google" id="ProtNLM"/>
    </source>
</evidence>
<name>A0A143DD80_9PROT</name>
<dbReference type="Pfam" id="PF12627">
    <property type="entry name" value="PolyA_pol_RNAbd"/>
    <property type="match status" value="1"/>
</dbReference>
<keyword evidence="6" id="KW-0547">Nucleotide-binding</keyword>
<dbReference type="GO" id="GO:0000166">
    <property type="term" value="F:nucleotide binding"/>
    <property type="evidence" value="ECO:0007669"/>
    <property type="project" value="UniProtKB-KW"/>
</dbReference>
<evidence type="ECO:0000259" key="10">
    <source>
        <dbReference type="Pfam" id="PF12627"/>
    </source>
</evidence>
<dbReference type="SUPFAM" id="SSF81301">
    <property type="entry name" value="Nucleotidyltransferase"/>
    <property type="match status" value="1"/>
</dbReference>
<organism evidence="11 12">
    <name type="scientific">Haematospirillum jordaniae</name>
    <dbReference type="NCBI Taxonomy" id="1549855"/>
    <lineage>
        <taxon>Bacteria</taxon>
        <taxon>Pseudomonadati</taxon>
        <taxon>Pseudomonadota</taxon>
        <taxon>Alphaproteobacteria</taxon>
        <taxon>Rhodospirillales</taxon>
        <taxon>Novispirillaceae</taxon>
        <taxon>Haematospirillum</taxon>
    </lineage>
</organism>
<feature type="domain" description="tRNA nucleotidyltransferase/poly(A) polymerase RNA and SrmB- binding" evidence="10">
    <location>
        <begin position="208"/>
        <end position="258"/>
    </location>
</feature>
<dbReference type="InterPro" id="IPR050264">
    <property type="entry name" value="Bact_CCA-adding_enz_type3_sf"/>
</dbReference>
<keyword evidence="2 8" id="KW-0808">Transferase</keyword>
<dbReference type="STRING" id="1549855.AY555_05420"/>
<evidence type="ECO:0000256" key="1">
    <source>
        <dbReference type="ARBA" id="ARBA00001946"/>
    </source>
</evidence>
<accession>A0A143DD80</accession>
<keyword evidence="5" id="KW-0479">Metal-binding</keyword>
<evidence type="ECO:0000313" key="12">
    <source>
        <dbReference type="Proteomes" id="UP000076066"/>
    </source>
</evidence>
<evidence type="ECO:0000256" key="5">
    <source>
        <dbReference type="ARBA" id="ARBA00022723"/>
    </source>
</evidence>
<dbReference type="InterPro" id="IPR043519">
    <property type="entry name" value="NT_sf"/>
</dbReference>
<evidence type="ECO:0000256" key="7">
    <source>
        <dbReference type="ARBA" id="ARBA00022842"/>
    </source>
</evidence>
<protein>
    <recommendedName>
        <fullName evidence="13">Poly(A) polymerase</fullName>
    </recommendedName>
</protein>
<dbReference type="GeneID" id="53316592"/>
<dbReference type="EMBL" id="CP014525">
    <property type="protein sequence ID" value="AMW34711.1"/>
    <property type="molecule type" value="Genomic_DNA"/>
</dbReference>
<dbReference type="RefSeq" id="WP_066134429.1">
    <property type="nucleotide sequence ID" value="NZ_CP014525.1"/>
</dbReference>
<dbReference type="KEGG" id="hjo:AY555_05420"/>
<keyword evidence="12" id="KW-1185">Reference proteome</keyword>
<dbReference type="GO" id="GO:0000049">
    <property type="term" value="F:tRNA binding"/>
    <property type="evidence" value="ECO:0007669"/>
    <property type="project" value="TreeGrafter"/>
</dbReference>
<proteinExistence type="inferred from homology"/>
<evidence type="ECO:0000256" key="2">
    <source>
        <dbReference type="ARBA" id="ARBA00022679"/>
    </source>
</evidence>
<dbReference type="Gene3D" id="1.10.3090.10">
    <property type="entry name" value="cca-adding enzyme, domain 2"/>
    <property type="match status" value="1"/>
</dbReference>
<keyword evidence="7" id="KW-0460">Magnesium</keyword>
<dbReference type="PANTHER" id="PTHR46173:SF1">
    <property type="entry name" value="CCA TRNA NUCLEOTIDYLTRANSFERASE 1, MITOCHONDRIAL"/>
    <property type="match status" value="1"/>
</dbReference>
<dbReference type="InterPro" id="IPR032828">
    <property type="entry name" value="PolyA_RNA-bd"/>
</dbReference>
<dbReference type="Proteomes" id="UP000076066">
    <property type="component" value="Chromosome"/>
</dbReference>